<dbReference type="InterPro" id="IPR011333">
    <property type="entry name" value="SKP1/BTB/POZ_sf"/>
</dbReference>
<evidence type="ECO:0000259" key="1">
    <source>
        <dbReference type="SMART" id="SM00225"/>
    </source>
</evidence>
<proteinExistence type="predicted"/>
<dbReference type="Proteomes" id="UP001152320">
    <property type="component" value="Chromosome 18"/>
</dbReference>
<dbReference type="SUPFAM" id="SSF54695">
    <property type="entry name" value="POZ domain"/>
    <property type="match status" value="1"/>
</dbReference>
<protein>
    <submittedName>
        <fullName evidence="2">BTB/POZ domain-containing protein KCTD6</fullName>
    </submittedName>
</protein>
<organism evidence="2 3">
    <name type="scientific">Holothuria leucospilota</name>
    <name type="common">Black long sea cucumber</name>
    <name type="synonym">Mertensiothuria leucospilota</name>
    <dbReference type="NCBI Taxonomy" id="206669"/>
    <lineage>
        <taxon>Eukaryota</taxon>
        <taxon>Metazoa</taxon>
        <taxon>Echinodermata</taxon>
        <taxon>Eleutherozoa</taxon>
        <taxon>Echinozoa</taxon>
        <taxon>Holothuroidea</taxon>
        <taxon>Aspidochirotacea</taxon>
        <taxon>Aspidochirotida</taxon>
        <taxon>Holothuriidae</taxon>
        <taxon>Holothuria</taxon>
    </lineage>
</organism>
<keyword evidence="3" id="KW-1185">Reference proteome</keyword>
<dbReference type="GO" id="GO:0051260">
    <property type="term" value="P:protein homooligomerization"/>
    <property type="evidence" value="ECO:0007669"/>
    <property type="project" value="InterPro"/>
</dbReference>
<evidence type="ECO:0000313" key="3">
    <source>
        <dbReference type="Proteomes" id="UP001152320"/>
    </source>
</evidence>
<evidence type="ECO:0000313" key="2">
    <source>
        <dbReference type="EMBL" id="KAJ8024675.1"/>
    </source>
</evidence>
<dbReference type="CDD" id="cd18316">
    <property type="entry name" value="BTB_POZ_KCTD-like"/>
    <property type="match status" value="1"/>
</dbReference>
<dbReference type="PANTHER" id="PTHR14499:SF136">
    <property type="entry name" value="GH08630P"/>
    <property type="match status" value="1"/>
</dbReference>
<dbReference type="AlphaFoldDB" id="A0A9Q0YNR3"/>
<feature type="domain" description="BTB" evidence="1">
    <location>
        <begin position="7"/>
        <end position="108"/>
    </location>
</feature>
<accession>A0A9Q0YNR3</accession>
<dbReference type="InterPro" id="IPR000210">
    <property type="entry name" value="BTB/POZ_dom"/>
</dbReference>
<dbReference type="OrthoDB" id="2414723at2759"/>
<comment type="caution">
    <text evidence="2">The sequence shown here is derived from an EMBL/GenBank/DDBJ whole genome shotgun (WGS) entry which is preliminary data.</text>
</comment>
<dbReference type="PANTHER" id="PTHR14499">
    <property type="entry name" value="POTASSIUM CHANNEL TETRAMERIZATION DOMAIN-CONTAINING"/>
    <property type="match status" value="1"/>
</dbReference>
<dbReference type="Pfam" id="PF02214">
    <property type="entry name" value="BTB_2"/>
    <property type="match status" value="1"/>
</dbReference>
<dbReference type="Gene3D" id="3.30.710.10">
    <property type="entry name" value="Potassium Channel Kv1.1, Chain A"/>
    <property type="match status" value="1"/>
</dbReference>
<name>A0A9Q0YNR3_HOLLE</name>
<reference evidence="2" key="1">
    <citation type="submission" date="2021-10" db="EMBL/GenBank/DDBJ databases">
        <title>Tropical sea cucumber genome reveals ecological adaptation and Cuvierian tubules defense mechanism.</title>
        <authorList>
            <person name="Chen T."/>
        </authorList>
    </citation>
    <scope>NUCLEOTIDE SEQUENCE</scope>
    <source>
        <strain evidence="2">Nanhai2018</strain>
        <tissue evidence="2">Muscle</tissue>
    </source>
</reference>
<dbReference type="InterPro" id="IPR003131">
    <property type="entry name" value="T1-type_BTB"/>
</dbReference>
<sequence>MEQDEDRCIYLNIGGKKYKTSAKTIRKYPDSKLAKMLDNTIPNLLDKKGRYFIDRNGEHFQYVLDYMRLGELNLPADSPLCIMLEKEAKFFELPEMEKKCLHYKDNLQRDEFAALYQKAFG</sequence>
<dbReference type="SMART" id="SM00225">
    <property type="entry name" value="BTB"/>
    <property type="match status" value="1"/>
</dbReference>
<gene>
    <name evidence="2" type="ORF">HOLleu_34644</name>
</gene>
<dbReference type="EMBL" id="JAIZAY010000018">
    <property type="protein sequence ID" value="KAJ8024675.1"/>
    <property type="molecule type" value="Genomic_DNA"/>
</dbReference>